<evidence type="ECO:0000256" key="3">
    <source>
        <dbReference type="ARBA" id="ARBA00013634"/>
    </source>
</evidence>
<evidence type="ECO:0000313" key="12">
    <source>
        <dbReference type="Proteomes" id="UP000318571"/>
    </source>
</evidence>
<comment type="function">
    <text evidence="8">Part of the SNAPc complex required for the transcription of both RNA polymerase II and III small-nuclear RNA genes. Binds to the proximal sequence element (PSE), a non-TATA-box basal promoter element common to these 2 types of genes. Recruits TBP and BRF2 to the U6 snRNA TATA box.</text>
</comment>
<dbReference type="Pfam" id="PF12251">
    <property type="entry name" value="SNAPC3"/>
    <property type="match status" value="1"/>
</dbReference>
<sequence>MDLVHRPDQRSSWISSDRVLLRDYFADFRDRLSRHRPPSGLKGDLRVISNDKLIQWINYSPNAGNQDDPEQTLDSDTFRDLVQNCHEDALSVPGEMPPVRHHLPTNKVDEDGCTRFKMMPIPEMGPSLLETLAHGADFRANASKYEKYRHQRQLRHQNSNWLDATPFVPPNRLASKATETDIVVIVRVYKSFKSTNLNPKFTVNNLKYSQEIMMLGTNKLSELRDFIRCHADHFITQDVSDNPQDAQTSQKKSKDIYKSGFFYIEGCFYNDHRWPECEDLSETVRQWAENGNRGLGPFATAKMEETAIEDLEIRFGYPYVYVHQGHHEHLFSFNDARLMAWDDPQYAPSYPFERSQGTLRSKYCMICSLNVAKWVTQDNIRVPEDPFFFCEECFHSFNYDSAGKKIGQFKAFPFIDVNVV</sequence>
<evidence type="ECO:0000313" key="11">
    <source>
        <dbReference type="EMBL" id="TRY63218.1"/>
    </source>
</evidence>
<evidence type="ECO:0000256" key="8">
    <source>
        <dbReference type="ARBA" id="ARBA00025193"/>
    </source>
</evidence>
<comment type="subunit">
    <text evidence="9">Part of the SNAPc complex composed of 5 subunits: SNAPC1, SNAPC2, SNAPC3, SNAPC4 and SNAPC5. SNAPC3 interacts with SNAPC1.</text>
</comment>
<dbReference type="EMBL" id="VCGU01000458">
    <property type="protein sequence ID" value="TRY63218.1"/>
    <property type="molecule type" value="Genomic_DNA"/>
</dbReference>
<dbReference type="PANTHER" id="PTHR13421:SF16">
    <property type="entry name" value="SNRNA-ACTIVATING PROTEIN COMPLEX SUBUNIT 3"/>
    <property type="match status" value="1"/>
</dbReference>
<dbReference type="Proteomes" id="UP000318571">
    <property type="component" value="Chromosome 10"/>
</dbReference>
<evidence type="ECO:0000256" key="1">
    <source>
        <dbReference type="ARBA" id="ARBA00004123"/>
    </source>
</evidence>
<dbReference type="GO" id="GO:0042796">
    <property type="term" value="P:snRNA transcription by RNA polymerase III"/>
    <property type="evidence" value="ECO:0007669"/>
    <property type="project" value="TreeGrafter"/>
</dbReference>
<comment type="subcellular location">
    <subcellularLocation>
        <location evidence="1">Nucleus</location>
    </subcellularLocation>
</comment>
<keyword evidence="6" id="KW-0804">Transcription</keyword>
<proteinExistence type="inferred from homology"/>
<dbReference type="GO" id="GO:0042795">
    <property type="term" value="P:snRNA transcription by RNA polymerase II"/>
    <property type="evidence" value="ECO:0007669"/>
    <property type="project" value="TreeGrafter"/>
</dbReference>
<evidence type="ECO:0000256" key="9">
    <source>
        <dbReference type="ARBA" id="ARBA00025958"/>
    </source>
</evidence>
<dbReference type="GO" id="GO:0000978">
    <property type="term" value="F:RNA polymerase II cis-regulatory region sequence-specific DNA binding"/>
    <property type="evidence" value="ECO:0007669"/>
    <property type="project" value="TreeGrafter"/>
</dbReference>
<keyword evidence="5" id="KW-0238">DNA-binding</keyword>
<evidence type="ECO:0000256" key="2">
    <source>
        <dbReference type="ARBA" id="ARBA00010410"/>
    </source>
</evidence>
<dbReference type="GO" id="GO:0005634">
    <property type="term" value="C:nucleus"/>
    <property type="evidence" value="ECO:0007669"/>
    <property type="project" value="UniProtKB-SubCell"/>
</dbReference>
<dbReference type="InterPro" id="IPR022042">
    <property type="entry name" value="snRNA-activating_su3"/>
</dbReference>
<keyword evidence="7" id="KW-0539">Nucleus</keyword>
<evidence type="ECO:0000256" key="5">
    <source>
        <dbReference type="ARBA" id="ARBA00023125"/>
    </source>
</evidence>
<accession>A0A553NCT5</accession>
<dbReference type="GO" id="GO:0001046">
    <property type="term" value="F:core promoter sequence-specific DNA binding"/>
    <property type="evidence" value="ECO:0007669"/>
    <property type="project" value="TreeGrafter"/>
</dbReference>
<protein>
    <recommendedName>
        <fullName evidence="3">snRNA-activating protein complex subunit 3</fullName>
    </recommendedName>
    <alternativeName>
        <fullName evidence="10">Small nuclear RNA-activating complex polypeptide 3</fullName>
    </alternativeName>
</protein>
<dbReference type="PANTHER" id="PTHR13421">
    <property type="entry name" value="SNRNA-ACTIVATING PROTEIN COMPLEX SUBUNIT 3"/>
    <property type="match status" value="1"/>
</dbReference>
<dbReference type="OrthoDB" id="46583at2759"/>
<keyword evidence="4" id="KW-0805">Transcription regulation</keyword>
<comment type="caution">
    <text evidence="11">The sequence shown here is derived from an EMBL/GenBank/DDBJ whole genome shotgun (WGS) entry which is preliminary data.</text>
</comment>
<evidence type="ECO:0000256" key="6">
    <source>
        <dbReference type="ARBA" id="ARBA00023163"/>
    </source>
</evidence>
<gene>
    <name evidence="11" type="ORF">TCAL_10334</name>
</gene>
<dbReference type="GO" id="GO:0003681">
    <property type="term" value="F:bent DNA binding"/>
    <property type="evidence" value="ECO:0007669"/>
    <property type="project" value="TreeGrafter"/>
</dbReference>
<dbReference type="AlphaFoldDB" id="A0A553NCT5"/>
<evidence type="ECO:0000256" key="7">
    <source>
        <dbReference type="ARBA" id="ARBA00023242"/>
    </source>
</evidence>
<keyword evidence="12" id="KW-1185">Reference proteome</keyword>
<dbReference type="GO" id="GO:0019185">
    <property type="term" value="C:snRNA-activating protein complex"/>
    <property type="evidence" value="ECO:0007669"/>
    <property type="project" value="TreeGrafter"/>
</dbReference>
<comment type="similarity">
    <text evidence="2">Belongs to the SNAPC3/SRD2 family.</text>
</comment>
<name>A0A553NCT5_TIGCA</name>
<dbReference type="STRING" id="6832.A0A553NCT5"/>
<reference evidence="11 12" key="1">
    <citation type="journal article" date="2018" name="Nat. Ecol. Evol.">
        <title>Genomic signatures of mitonuclear coevolution across populations of Tigriopus californicus.</title>
        <authorList>
            <person name="Barreto F.S."/>
            <person name="Watson E.T."/>
            <person name="Lima T.G."/>
            <person name="Willett C.S."/>
            <person name="Edmands S."/>
            <person name="Li W."/>
            <person name="Burton R.S."/>
        </authorList>
    </citation>
    <scope>NUCLEOTIDE SEQUENCE [LARGE SCALE GENOMIC DNA]</scope>
    <source>
        <strain evidence="11 12">San Diego</strain>
    </source>
</reference>
<evidence type="ECO:0000256" key="10">
    <source>
        <dbReference type="ARBA" id="ARBA00029606"/>
    </source>
</evidence>
<evidence type="ECO:0000256" key="4">
    <source>
        <dbReference type="ARBA" id="ARBA00023015"/>
    </source>
</evidence>
<dbReference type="GO" id="GO:0001006">
    <property type="term" value="F:RNA polymerase III type 3 promoter sequence-specific DNA binding"/>
    <property type="evidence" value="ECO:0007669"/>
    <property type="project" value="TreeGrafter"/>
</dbReference>
<organism evidence="11 12">
    <name type="scientific">Tigriopus californicus</name>
    <name type="common">Marine copepod</name>
    <dbReference type="NCBI Taxonomy" id="6832"/>
    <lineage>
        <taxon>Eukaryota</taxon>
        <taxon>Metazoa</taxon>
        <taxon>Ecdysozoa</taxon>
        <taxon>Arthropoda</taxon>
        <taxon>Crustacea</taxon>
        <taxon>Multicrustacea</taxon>
        <taxon>Hexanauplia</taxon>
        <taxon>Copepoda</taxon>
        <taxon>Harpacticoida</taxon>
        <taxon>Harpacticidae</taxon>
        <taxon>Tigriopus</taxon>
    </lineage>
</organism>